<gene>
    <name evidence="2" type="ORF">PtA15_4A6</name>
</gene>
<sequence length="426" mass="47109">MVNQPNVTRAATAAAKKSKSSLSGRDATEVHRLLVPLPVVSEEGTADKDTVLGDVPVEIREDPLVFDDEEDNTSGKDKQDAAEPDFIEFMKAVPDVGKTPIDPISVLLEQALAAQVSGNTVMANVFLKAIRELDPKKQQNTQQRLERTQPISYEKQGKQDDTGTGLLRVSASVVEIRDSTHHRLPLLPDLVKNPENSQGVKSKQLTSPSDPLDCPPEKLHPRLTTHSKPSSHTFDHSNQTHQTTTRTHEPNKQDRHTPAPSSLKPDHAARKTKSNKPLIDKSNQKRVAPISSDGSDSEHSETEPERSASRNRKKKARTQHDRPNPATASLHLNRELASIESSTATTTNDQSNGTNPNGFKDVQRKKRILSDCVSEVDADQAMRIKKELYIIADDGRRKKLVKIRLGSPEVCCQPTRKKRITLNNDG</sequence>
<dbReference type="Proteomes" id="UP001164743">
    <property type="component" value="Chromosome 4A"/>
</dbReference>
<keyword evidence="3" id="KW-1185">Reference proteome</keyword>
<feature type="region of interest" description="Disordered" evidence="1">
    <location>
        <begin position="185"/>
        <end position="332"/>
    </location>
</feature>
<feature type="region of interest" description="Disordered" evidence="1">
    <location>
        <begin position="1"/>
        <end position="25"/>
    </location>
</feature>
<evidence type="ECO:0000313" key="3">
    <source>
        <dbReference type="Proteomes" id="UP001164743"/>
    </source>
</evidence>
<reference evidence="2" key="1">
    <citation type="submission" date="2022-10" db="EMBL/GenBank/DDBJ databases">
        <title>Puccinia triticina Genome sequencing and assembly.</title>
        <authorList>
            <person name="Li C."/>
        </authorList>
    </citation>
    <scope>NUCLEOTIDE SEQUENCE</scope>
    <source>
        <strain evidence="2">Pt15</strain>
    </source>
</reference>
<accession>A0ABY7CED2</accession>
<feature type="compositionally biased region" description="Polar residues" evidence="1">
    <location>
        <begin position="341"/>
        <end position="357"/>
    </location>
</feature>
<feature type="compositionally biased region" description="Polar residues" evidence="1">
    <location>
        <begin position="194"/>
        <end position="209"/>
    </location>
</feature>
<evidence type="ECO:0000313" key="2">
    <source>
        <dbReference type="EMBL" id="WAQ83558.1"/>
    </source>
</evidence>
<feature type="compositionally biased region" description="Basic and acidic residues" evidence="1">
    <location>
        <begin position="246"/>
        <end position="257"/>
    </location>
</feature>
<evidence type="ECO:0000256" key="1">
    <source>
        <dbReference type="SAM" id="MobiDB-lite"/>
    </source>
</evidence>
<feature type="region of interest" description="Disordered" evidence="1">
    <location>
        <begin position="136"/>
        <end position="164"/>
    </location>
</feature>
<protein>
    <submittedName>
        <fullName evidence="2">Uncharacterized protein</fullName>
    </submittedName>
</protein>
<dbReference type="GeneID" id="77809395"/>
<feature type="compositionally biased region" description="Polar residues" evidence="1">
    <location>
        <begin position="224"/>
        <end position="245"/>
    </location>
</feature>
<organism evidence="2 3">
    <name type="scientific">Puccinia triticina</name>
    <dbReference type="NCBI Taxonomy" id="208348"/>
    <lineage>
        <taxon>Eukaryota</taxon>
        <taxon>Fungi</taxon>
        <taxon>Dikarya</taxon>
        <taxon>Basidiomycota</taxon>
        <taxon>Pucciniomycotina</taxon>
        <taxon>Pucciniomycetes</taxon>
        <taxon>Pucciniales</taxon>
        <taxon>Pucciniaceae</taxon>
        <taxon>Puccinia</taxon>
    </lineage>
</organism>
<proteinExistence type="predicted"/>
<feature type="region of interest" description="Disordered" evidence="1">
    <location>
        <begin position="341"/>
        <end position="360"/>
    </location>
</feature>
<feature type="region of interest" description="Disordered" evidence="1">
    <location>
        <begin position="61"/>
        <end position="83"/>
    </location>
</feature>
<feature type="compositionally biased region" description="Basic and acidic residues" evidence="1">
    <location>
        <begin position="296"/>
        <end position="308"/>
    </location>
</feature>
<dbReference type="EMBL" id="CP110424">
    <property type="protein sequence ID" value="WAQ83558.1"/>
    <property type="molecule type" value="Genomic_DNA"/>
</dbReference>
<dbReference type="RefSeq" id="XP_053019113.1">
    <property type="nucleotide sequence ID" value="XM_053168610.1"/>
</dbReference>
<name>A0ABY7CED2_9BASI</name>